<comment type="similarity">
    <text evidence="1">Belongs to the ADP-ribosylglycohydrolase family.</text>
</comment>
<accession>A0A9D4CBG1</accession>
<dbReference type="AlphaFoldDB" id="A0A9D4CBG1"/>
<evidence type="ECO:0000256" key="6">
    <source>
        <dbReference type="ARBA" id="ARBA00049798"/>
    </source>
</evidence>
<name>A0A9D4CBG1_DREPO</name>
<protein>
    <recommendedName>
        <fullName evidence="5">ADP-ribosylhydrolase ARH1</fullName>
        <ecNumber evidence="4">3.2.2.19</ecNumber>
    </recommendedName>
    <alternativeName>
        <fullName evidence="6">ADP-ribose-L-arginine cleaving enzyme</fullName>
    </alternativeName>
    <alternativeName>
        <fullName evidence="7">[Protein ADP-ribosylarginine] hydrolase</fullName>
    </alternativeName>
</protein>
<dbReference type="EC" id="3.2.2.19" evidence="4"/>
<keyword evidence="2" id="KW-0378">Hydrolase</keyword>
<dbReference type="SUPFAM" id="SSF101478">
    <property type="entry name" value="ADP-ribosylglycohydrolase"/>
    <property type="match status" value="1"/>
</dbReference>
<evidence type="ECO:0000256" key="2">
    <source>
        <dbReference type="ARBA" id="ARBA00022801"/>
    </source>
</evidence>
<evidence type="ECO:0000313" key="8">
    <source>
        <dbReference type="EMBL" id="KAH3720433.1"/>
    </source>
</evidence>
<dbReference type="Proteomes" id="UP000828390">
    <property type="component" value="Unassembled WGS sequence"/>
</dbReference>
<evidence type="ECO:0000256" key="1">
    <source>
        <dbReference type="ARBA" id="ARBA00010702"/>
    </source>
</evidence>
<proteinExistence type="inferred from homology"/>
<dbReference type="InterPro" id="IPR050792">
    <property type="entry name" value="ADP-ribosylglycohydrolase"/>
</dbReference>
<dbReference type="PANTHER" id="PTHR16222">
    <property type="entry name" value="ADP-RIBOSYLGLYCOHYDROLASE"/>
    <property type="match status" value="1"/>
</dbReference>
<organism evidence="8 9">
    <name type="scientific">Dreissena polymorpha</name>
    <name type="common">Zebra mussel</name>
    <name type="synonym">Mytilus polymorpha</name>
    <dbReference type="NCBI Taxonomy" id="45954"/>
    <lineage>
        <taxon>Eukaryota</taxon>
        <taxon>Metazoa</taxon>
        <taxon>Spiralia</taxon>
        <taxon>Lophotrochozoa</taxon>
        <taxon>Mollusca</taxon>
        <taxon>Bivalvia</taxon>
        <taxon>Autobranchia</taxon>
        <taxon>Heteroconchia</taxon>
        <taxon>Euheterodonta</taxon>
        <taxon>Imparidentia</taxon>
        <taxon>Neoheterodontei</taxon>
        <taxon>Myida</taxon>
        <taxon>Dreissenoidea</taxon>
        <taxon>Dreissenidae</taxon>
        <taxon>Dreissena</taxon>
    </lineage>
</organism>
<dbReference type="InterPro" id="IPR005502">
    <property type="entry name" value="Ribosyl_crysJ1"/>
</dbReference>
<dbReference type="Gene3D" id="1.10.4080.10">
    <property type="entry name" value="ADP-ribosylation/Crystallin J1"/>
    <property type="match status" value="1"/>
</dbReference>
<dbReference type="Pfam" id="PF03747">
    <property type="entry name" value="ADP_ribosyl_GH"/>
    <property type="match status" value="1"/>
</dbReference>
<gene>
    <name evidence="8" type="ORF">DPMN_063332</name>
</gene>
<keyword evidence="9" id="KW-1185">Reference proteome</keyword>
<evidence type="ECO:0000256" key="4">
    <source>
        <dbReference type="ARBA" id="ARBA00049725"/>
    </source>
</evidence>
<reference evidence="8" key="2">
    <citation type="submission" date="2020-11" db="EMBL/GenBank/DDBJ databases">
        <authorList>
            <person name="McCartney M.A."/>
            <person name="Auch B."/>
            <person name="Kono T."/>
            <person name="Mallez S."/>
            <person name="Becker A."/>
            <person name="Gohl D.M."/>
            <person name="Silverstein K.A.T."/>
            <person name="Koren S."/>
            <person name="Bechman K.B."/>
            <person name="Herman A."/>
            <person name="Abrahante J.E."/>
            <person name="Garbe J."/>
        </authorList>
    </citation>
    <scope>NUCLEOTIDE SEQUENCE</scope>
    <source>
        <strain evidence="8">Duluth1</strain>
        <tissue evidence="8">Whole animal</tissue>
    </source>
</reference>
<comment type="caution">
    <text evidence="8">The sequence shown here is derived from an EMBL/GenBank/DDBJ whole genome shotgun (WGS) entry which is preliminary data.</text>
</comment>
<dbReference type="PANTHER" id="PTHR16222:SF26">
    <property type="entry name" value="ADP-RIBOSYLHYDROLASE ARH1"/>
    <property type="match status" value="1"/>
</dbReference>
<dbReference type="GO" id="GO:0003875">
    <property type="term" value="F:ADP-ribosylarginine hydrolase activity"/>
    <property type="evidence" value="ECO:0007669"/>
    <property type="project" value="UniProtKB-EC"/>
</dbReference>
<comment type="function">
    <text evidence="3">Specifically acts as an arginine mono-ADP-ribosylhydrolase by mediating the removal of mono-ADP-ribose attached to arginine residues on proteins.</text>
</comment>
<evidence type="ECO:0000256" key="5">
    <source>
        <dbReference type="ARBA" id="ARBA00049773"/>
    </source>
</evidence>
<evidence type="ECO:0000256" key="3">
    <source>
        <dbReference type="ARBA" id="ARBA00049582"/>
    </source>
</evidence>
<dbReference type="EMBL" id="JAIWYP010000013">
    <property type="protein sequence ID" value="KAH3720433.1"/>
    <property type="molecule type" value="Genomic_DNA"/>
</dbReference>
<evidence type="ECO:0000256" key="7">
    <source>
        <dbReference type="ARBA" id="ARBA00049810"/>
    </source>
</evidence>
<evidence type="ECO:0000313" key="9">
    <source>
        <dbReference type="Proteomes" id="UP000828390"/>
    </source>
</evidence>
<sequence>MTAMCIGLRFPKPEQLDDLLTISIESKRLTHHHPTGYLGFLASALFTSYAIQAKSSGLLNVLSHAKEYVKASN</sequence>
<reference evidence="8" key="1">
    <citation type="journal article" date="2019" name="bioRxiv">
        <title>The Genome of the Zebra Mussel, Dreissena polymorpha: A Resource for Invasive Species Research.</title>
        <authorList>
            <person name="McCartney M.A."/>
            <person name="Auch B."/>
            <person name="Kono T."/>
            <person name="Mallez S."/>
            <person name="Zhang Y."/>
            <person name="Obille A."/>
            <person name="Becker A."/>
            <person name="Abrahante J.E."/>
            <person name="Garbe J."/>
            <person name="Badalamenti J.P."/>
            <person name="Herman A."/>
            <person name="Mangelson H."/>
            <person name="Liachko I."/>
            <person name="Sullivan S."/>
            <person name="Sone E.D."/>
            <person name="Koren S."/>
            <person name="Silverstein K.A.T."/>
            <person name="Beckman K.B."/>
            <person name="Gohl D.M."/>
        </authorList>
    </citation>
    <scope>NUCLEOTIDE SEQUENCE</scope>
    <source>
        <strain evidence="8">Duluth1</strain>
        <tissue evidence="8">Whole animal</tissue>
    </source>
</reference>
<dbReference type="InterPro" id="IPR036705">
    <property type="entry name" value="Ribosyl_crysJ1_sf"/>
</dbReference>